<evidence type="ECO:0000313" key="3">
    <source>
        <dbReference type="Proteomes" id="UP000887569"/>
    </source>
</evidence>
<dbReference type="PANTHER" id="PTHR21593">
    <property type="entry name" value="PRION-LIKE- Q/N-RICH -DOMAIN-BEARING PROTEIN PROTEIN"/>
    <property type="match status" value="1"/>
</dbReference>
<evidence type="ECO:0000259" key="2">
    <source>
        <dbReference type="Pfam" id="PF02520"/>
    </source>
</evidence>
<dbReference type="SMR" id="A0A915B6Q4"/>
<dbReference type="Pfam" id="PF02520">
    <property type="entry name" value="ANIS5_cation-bd"/>
    <property type="match status" value="1"/>
</dbReference>
<dbReference type="PANTHER" id="PTHR21593:SF36">
    <property type="entry name" value="DUF148 DOMAIN-CONTAINING PROTEIN-RELATED"/>
    <property type="match status" value="1"/>
</dbReference>
<feature type="domain" description="SXP/RAL-2 family protein Ani s 5-like cation-binding" evidence="2">
    <location>
        <begin position="43"/>
        <end position="147"/>
    </location>
</feature>
<dbReference type="InterPro" id="IPR003677">
    <property type="entry name" value="ANIS5_cation-bd"/>
</dbReference>
<dbReference type="Proteomes" id="UP000887569">
    <property type="component" value="Unplaced"/>
</dbReference>
<feature type="region of interest" description="Disordered" evidence="1">
    <location>
        <begin position="1"/>
        <end position="40"/>
    </location>
</feature>
<name>A0A915B6Q4_PARUN</name>
<dbReference type="WBParaSite" id="PgR027_g024_t01">
    <property type="protein sequence ID" value="PgR027_g024_t01"/>
    <property type="gene ID" value="PgR027_g024"/>
</dbReference>
<feature type="compositionally biased region" description="Low complexity" evidence="1">
    <location>
        <begin position="12"/>
        <end position="31"/>
    </location>
</feature>
<keyword evidence="3" id="KW-1185">Reference proteome</keyword>
<protein>
    <submittedName>
        <fullName evidence="4">SXP/RAL-2 family protein Ani s 5-like cation-binding domain-containing protein</fullName>
    </submittedName>
</protein>
<evidence type="ECO:0000313" key="4">
    <source>
        <dbReference type="WBParaSite" id="PgR027_g024_t01"/>
    </source>
</evidence>
<proteinExistence type="predicted"/>
<dbReference type="InterPro" id="IPR052823">
    <property type="entry name" value="SXP/RAL-2_related"/>
</dbReference>
<evidence type="ECO:0000256" key="1">
    <source>
        <dbReference type="SAM" id="MobiDB-lite"/>
    </source>
</evidence>
<accession>A0A915B6Q4</accession>
<organism evidence="3 4">
    <name type="scientific">Parascaris univalens</name>
    <name type="common">Nematode worm</name>
    <dbReference type="NCBI Taxonomy" id="6257"/>
    <lineage>
        <taxon>Eukaryota</taxon>
        <taxon>Metazoa</taxon>
        <taxon>Ecdysozoa</taxon>
        <taxon>Nematoda</taxon>
        <taxon>Chromadorea</taxon>
        <taxon>Rhabditida</taxon>
        <taxon>Spirurina</taxon>
        <taxon>Ascaridomorpha</taxon>
        <taxon>Ascaridoidea</taxon>
        <taxon>Ascarididae</taxon>
        <taxon>Parascaris</taxon>
    </lineage>
</organism>
<reference evidence="4" key="1">
    <citation type="submission" date="2022-11" db="UniProtKB">
        <authorList>
            <consortium name="WormBaseParasite"/>
        </authorList>
    </citation>
    <scope>IDENTIFICATION</scope>
</reference>
<dbReference type="AlphaFoldDB" id="A0A915B6Q4"/>
<sequence length="158" mass="18326">MVSEITDNDINQRLQPSTQGQQQQQQQRQQPGLPPFLLGTSPEVQRKFFDIVSNRDETFQEKQNKLDALMSKLDLKKQGLYEEFRKKKDAEEKDKRSKIHSLVATMSEKAQTAFAKVSAVLTNPELKDGERWEMIQSVYGKMDEDVKKEFNDRFGSLI</sequence>